<comment type="function">
    <text evidence="11">Responsible for channeling the electrons from the oxidation of dihydroorotate from the FMN redox center in the PyrD type B subunit to the ultimate electron acceptor NAD(+).</text>
</comment>
<keyword evidence="2 11" id="KW-0813">Transport</keyword>
<evidence type="ECO:0000256" key="13">
    <source>
        <dbReference type="PIRSR" id="PIRSR006816-2"/>
    </source>
</evidence>
<dbReference type="InterPro" id="IPR050353">
    <property type="entry name" value="PyrK_electron_transfer"/>
</dbReference>
<keyword evidence="8 11" id="KW-0249">Electron transport</keyword>
<dbReference type="InterPro" id="IPR017938">
    <property type="entry name" value="Riboflavin_synthase-like_b-brl"/>
</dbReference>
<evidence type="ECO:0000256" key="10">
    <source>
        <dbReference type="ARBA" id="ARBA00023014"/>
    </source>
</evidence>
<evidence type="ECO:0000256" key="4">
    <source>
        <dbReference type="ARBA" id="ARBA00022714"/>
    </source>
</evidence>
<dbReference type="InterPro" id="IPR037117">
    <property type="entry name" value="Dihydroorotate_DH_ele_sf"/>
</dbReference>
<comment type="caution">
    <text evidence="15">The sequence shown here is derived from an EMBL/GenBank/DDBJ whole genome shotgun (WGS) entry which is preliminary data.</text>
</comment>
<keyword evidence="4 11" id="KW-0001">2Fe-2S</keyword>
<comment type="cofactor">
    <cofactor evidence="11 12">
        <name>FAD</name>
        <dbReference type="ChEBI" id="CHEBI:57692"/>
    </cofactor>
    <text evidence="11 12">Binds 1 FAD per subunit.</text>
</comment>
<dbReference type="SUPFAM" id="SSF63380">
    <property type="entry name" value="Riboflavin synthase domain-like"/>
    <property type="match status" value="1"/>
</dbReference>
<dbReference type="GO" id="GO:0051537">
    <property type="term" value="F:2 iron, 2 sulfur cluster binding"/>
    <property type="evidence" value="ECO:0007669"/>
    <property type="project" value="UniProtKB-KW"/>
</dbReference>
<dbReference type="PANTHER" id="PTHR43513">
    <property type="entry name" value="DIHYDROOROTATE DEHYDROGENASE B (NAD(+)), ELECTRON TRANSFER SUBUNIT"/>
    <property type="match status" value="1"/>
</dbReference>
<dbReference type="RefSeq" id="WP_070787122.1">
    <property type="nucleotide sequence ID" value="NZ_MKIQ01000003.1"/>
</dbReference>
<keyword evidence="3 11" id="KW-0285">Flavoprotein</keyword>
<dbReference type="EMBL" id="MKIQ01000003">
    <property type="protein sequence ID" value="OFI47724.1"/>
    <property type="molecule type" value="Genomic_DNA"/>
</dbReference>
<feature type="binding site" evidence="11 12">
    <location>
        <begin position="78"/>
        <end position="80"/>
    </location>
    <ligand>
        <name>FAD</name>
        <dbReference type="ChEBI" id="CHEBI:57692"/>
    </ligand>
</feature>
<comment type="pathway">
    <text evidence="11">Pyrimidine metabolism; UMP biosynthesis via de novo pathway; orotate from (S)-dihydroorotate (NAD(+) route): step 1/1.</text>
</comment>
<dbReference type="NCBIfam" id="NF000797">
    <property type="entry name" value="PRK00054.1-2"/>
    <property type="match status" value="1"/>
</dbReference>
<evidence type="ECO:0000256" key="6">
    <source>
        <dbReference type="ARBA" id="ARBA00022827"/>
    </source>
</evidence>
<comment type="subunit">
    <text evidence="11">Heterotetramer of 2 PyrK and 2 PyrD type B subunits.</text>
</comment>
<dbReference type="InterPro" id="IPR039261">
    <property type="entry name" value="FNR_nucleotide-bd"/>
</dbReference>
<feature type="domain" description="FAD-binding FR-type" evidence="14">
    <location>
        <begin position="11"/>
        <end position="110"/>
    </location>
</feature>
<dbReference type="Proteomes" id="UP000177273">
    <property type="component" value="Unassembled WGS sequence"/>
</dbReference>
<dbReference type="InterPro" id="IPR008333">
    <property type="entry name" value="Cbr1-like_FAD-bd_dom"/>
</dbReference>
<dbReference type="InterPro" id="IPR017927">
    <property type="entry name" value="FAD-bd_FR_type"/>
</dbReference>
<comment type="similarity">
    <text evidence="1 11">Belongs to the PyrK family.</text>
</comment>
<dbReference type="Gene3D" id="3.40.50.80">
    <property type="entry name" value="Nucleotide-binding domain of ferredoxin-NADP reductase (FNR) module"/>
    <property type="match status" value="1"/>
</dbReference>
<evidence type="ECO:0000256" key="2">
    <source>
        <dbReference type="ARBA" id="ARBA00022448"/>
    </source>
</evidence>
<dbReference type="CDD" id="cd06218">
    <property type="entry name" value="DHOD_e_trans"/>
    <property type="match status" value="1"/>
</dbReference>
<gene>
    <name evidence="11" type="primary">pyrK</name>
    <name evidence="15" type="ORF">BG262_08475</name>
</gene>
<evidence type="ECO:0000313" key="16">
    <source>
        <dbReference type="Proteomes" id="UP000177273"/>
    </source>
</evidence>
<evidence type="ECO:0000256" key="12">
    <source>
        <dbReference type="PIRSR" id="PIRSR006816-1"/>
    </source>
</evidence>
<dbReference type="InterPro" id="IPR023455">
    <property type="entry name" value="Dihydroorotate_DHASE_ETsu"/>
</dbReference>
<feature type="binding site" evidence="11 13">
    <location>
        <position position="235"/>
    </location>
    <ligand>
        <name>[2Fe-2S] cluster</name>
        <dbReference type="ChEBI" id="CHEBI:190135"/>
    </ligand>
</feature>
<evidence type="ECO:0000313" key="15">
    <source>
        <dbReference type="EMBL" id="OFI47724.1"/>
    </source>
</evidence>
<dbReference type="Pfam" id="PF10418">
    <property type="entry name" value="DHODB_Fe-S_bind"/>
    <property type="match status" value="1"/>
</dbReference>
<dbReference type="PIRSF" id="PIRSF006816">
    <property type="entry name" value="Cyc3_hyd_g"/>
    <property type="match status" value="1"/>
</dbReference>
<feature type="binding site" evidence="11 13">
    <location>
        <position position="238"/>
    </location>
    <ligand>
        <name>[2Fe-2S] cluster</name>
        <dbReference type="ChEBI" id="CHEBI:190135"/>
    </ligand>
</feature>
<feature type="binding site" evidence="11 12">
    <location>
        <begin position="61"/>
        <end position="64"/>
    </location>
    <ligand>
        <name>FAD</name>
        <dbReference type="ChEBI" id="CHEBI:57692"/>
    </ligand>
</feature>
<dbReference type="GO" id="GO:0016491">
    <property type="term" value="F:oxidoreductase activity"/>
    <property type="evidence" value="ECO:0007669"/>
    <property type="project" value="InterPro"/>
</dbReference>
<dbReference type="GO" id="GO:0046872">
    <property type="term" value="F:metal ion binding"/>
    <property type="evidence" value="ECO:0007669"/>
    <property type="project" value="UniProtKB-KW"/>
</dbReference>
<feature type="binding site" evidence="11 13">
    <location>
        <position position="254"/>
    </location>
    <ligand>
        <name>[2Fe-2S] cluster</name>
        <dbReference type="ChEBI" id="CHEBI:190135"/>
    </ligand>
</feature>
<dbReference type="Gene3D" id="2.40.30.10">
    <property type="entry name" value="Translation factors"/>
    <property type="match status" value="1"/>
</dbReference>
<evidence type="ECO:0000259" key="14">
    <source>
        <dbReference type="PROSITE" id="PS51384"/>
    </source>
</evidence>
<dbReference type="GO" id="GO:0044205">
    <property type="term" value="P:'de novo' UMP biosynthetic process"/>
    <property type="evidence" value="ECO:0007669"/>
    <property type="project" value="UniProtKB-UniRule"/>
</dbReference>
<dbReference type="InterPro" id="IPR019480">
    <property type="entry name" value="Dihydroorotate_DH_Fe-S-bd"/>
</dbReference>
<keyword evidence="9 11" id="KW-0408">Iron</keyword>
<keyword evidence="7 11" id="KW-0665">Pyrimidine biosynthesis</keyword>
<feature type="binding site" evidence="11 12">
    <location>
        <begin position="85"/>
        <end position="86"/>
    </location>
    <ligand>
        <name>FAD</name>
        <dbReference type="ChEBI" id="CHEBI:57692"/>
    </ligand>
</feature>
<comment type="cofactor">
    <cofactor evidence="13">
        <name>[2Fe-2S] cluster</name>
        <dbReference type="ChEBI" id="CHEBI:190135"/>
    </cofactor>
    <text evidence="13">Binds 1 [2Fe-2S] cluster per subunit.</text>
</comment>
<dbReference type="GO" id="GO:0009055">
    <property type="term" value="F:electron transfer activity"/>
    <property type="evidence" value="ECO:0007669"/>
    <property type="project" value="UniProtKB-UniRule"/>
</dbReference>
<dbReference type="PANTHER" id="PTHR43513:SF3">
    <property type="entry name" value="DIHYDROOROTATE DEHYDROGENASE B (NAD(+)), ELECTRON TRANSFER SUBUNIT-RELATED"/>
    <property type="match status" value="1"/>
</dbReference>
<evidence type="ECO:0000256" key="5">
    <source>
        <dbReference type="ARBA" id="ARBA00022723"/>
    </source>
</evidence>
<evidence type="ECO:0000256" key="7">
    <source>
        <dbReference type="ARBA" id="ARBA00022975"/>
    </source>
</evidence>
<evidence type="ECO:0000256" key="8">
    <source>
        <dbReference type="ARBA" id="ARBA00022982"/>
    </source>
</evidence>
<dbReference type="SUPFAM" id="SSF52343">
    <property type="entry name" value="Ferredoxin reductase-like, C-terminal NADP-linked domain"/>
    <property type="match status" value="1"/>
</dbReference>
<evidence type="ECO:0000256" key="11">
    <source>
        <dbReference type="HAMAP-Rule" id="MF_01211"/>
    </source>
</evidence>
<dbReference type="AlphaFoldDB" id="A0A9Q5JI61"/>
<organism evidence="15 16">
    <name type="scientific">Floricoccus penangensis</name>
    <dbReference type="NCBI Taxonomy" id="1859475"/>
    <lineage>
        <taxon>Bacteria</taxon>
        <taxon>Bacillati</taxon>
        <taxon>Bacillota</taxon>
        <taxon>Bacilli</taxon>
        <taxon>Lactobacillales</taxon>
        <taxon>Streptococcaceae</taxon>
        <taxon>Floricoccus</taxon>
    </lineage>
</organism>
<sequence length="267" mass="29081">MEKIRKEKLVILKENLKIVSQEQIAPRIFEMKMTGEMVSDMNVPGQFLNMKVPDASKVLRRPISIAEIDKENNTCSIIYRVEGGGTAILSTLQAGDEVDVMGPQGNGFDISMVKAGDHVLVIGGGIGVPPLYQLGKELKELGAEITFLFGYANWDVIIYEKLFQGLGQVFISTDDGSYGVHGHVGHLLDALEFEPTAVFSCGAPGMLKAVNERFKEHPHAYISLESRMACGMGACYACVVPKIENPETSNLRVCEDGPVFKTGSVVL</sequence>
<dbReference type="Pfam" id="PF00970">
    <property type="entry name" value="FAD_binding_6"/>
    <property type="match status" value="1"/>
</dbReference>
<keyword evidence="5 11" id="KW-0479">Metal-binding</keyword>
<evidence type="ECO:0000256" key="3">
    <source>
        <dbReference type="ARBA" id="ARBA00022630"/>
    </source>
</evidence>
<name>A0A9Q5JI61_9LACT</name>
<evidence type="ECO:0000256" key="9">
    <source>
        <dbReference type="ARBA" id="ARBA00023004"/>
    </source>
</evidence>
<keyword evidence="10 11" id="KW-0411">Iron-sulfur</keyword>
<dbReference type="Gene3D" id="2.10.240.10">
    <property type="entry name" value="Dihydroorotate dehydrogenase, electron transfer subunit"/>
    <property type="match status" value="1"/>
</dbReference>
<feature type="binding site" evidence="11 13">
    <location>
        <position position="230"/>
    </location>
    <ligand>
        <name>[2Fe-2S] cluster</name>
        <dbReference type="ChEBI" id="CHEBI:190135"/>
    </ligand>
</feature>
<dbReference type="InterPro" id="IPR012165">
    <property type="entry name" value="Cyt_c3_hydrogenase_gsu"/>
</dbReference>
<dbReference type="OrthoDB" id="9778346at2"/>
<dbReference type="HAMAP" id="MF_01211">
    <property type="entry name" value="DHODB_Fe_S_bind"/>
    <property type="match status" value="1"/>
</dbReference>
<evidence type="ECO:0000256" key="1">
    <source>
        <dbReference type="ARBA" id="ARBA00006422"/>
    </source>
</evidence>
<comment type="cofactor">
    <cofactor evidence="11">
        <name>[2Fe-2S] cluster</name>
        <dbReference type="ChEBI" id="CHEBI:190135"/>
    </cofactor>
    <text evidence="11">Binds 1 [2Fe-2S] cluster per subunit.</text>
</comment>
<proteinExistence type="inferred from homology"/>
<keyword evidence="16" id="KW-1185">Reference proteome</keyword>
<dbReference type="GO" id="GO:0050660">
    <property type="term" value="F:flavin adenine dinucleotide binding"/>
    <property type="evidence" value="ECO:0007669"/>
    <property type="project" value="InterPro"/>
</dbReference>
<reference evidence="16" key="1">
    <citation type="submission" date="2016-09" db="EMBL/GenBank/DDBJ databases">
        <title>Draft genome sequence of a novel species of the family Streptococcaceae isolated from flowers.</title>
        <authorList>
            <person name="Chuah L.-O."/>
            <person name="Yap K.-P."/>
            <person name="Thong K.L."/>
            <person name="Liong M.T."/>
            <person name="Ahmad R."/>
            <person name="Rusul G."/>
        </authorList>
    </citation>
    <scope>NUCLEOTIDE SEQUENCE [LARGE SCALE GENOMIC DNA]</scope>
    <source>
        <strain evidence="16">HibF3</strain>
    </source>
</reference>
<accession>A0A9Q5JI61</accession>
<keyword evidence="6 11" id="KW-0274">FAD</keyword>
<protein>
    <recommendedName>
        <fullName evidence="11">Dihydroorotate dehydrogenase B (NAD(+)), electron transfer subunit</fullName>
    </recommendedName>
    <alternativeName>
        <fullName evidence="11">Dihydroorotate oxidase B, electron transfer subunit</fullName>
    </alternativeName>
</protein>
<dbReference type="PROSITE" id="PS51384">
    <property type="entry name" value="FAD_FR"/>
    <property type="match status" value="1"/>
</dbReference>